<dbReference type="OrthoDB" id="9026019at2759"/>
<accession>A0A6P7KE54</accession>
<dbReference type="InterPro" id="IPR001791">
    <property type="entry name" value="Laminin_G"/>
</dbReference>
<feature type="repeat" description="CSPG" evidence="5">
    <location>
        <begin position="1350"/>
        <end position="1441"/>
    </location>
</feature>
<dbReference type="InterPro" id="IPR013320">
    <property type="entry name" value="ConA-like_dom_sf"/>
</dbReference>
<feature type="repeat" description="CSPG" evidence="5">
    <location>
        <begin position="1019"/>
        <end position="1111"/>
    </location>
</feature>
<dbReference type="InterPro" id="IPR039005">
    <property type="entry name" value="CSPG_rpt"/>
</dbReference>
<feature type="repeat" description="CSPG" evidence="5">
    <location>
        <begin position="557"/>
        <end position="650"/>
    </location>
</feature>
<dbReference type="PROSITE" id="PS50025">
    <property type="entry name" value="LAM_G_DOMAIN"/>
    <property type="match status" value="2"/>
</dbReference>
<feature type="repeat" description="CSPG" evidence="5">
    <location>
        <begin position="780"/>
        <end position="877"/>
    </location>
</feature>
<gene>
    <name evidence="11" type="primary">cspg4</name>
</gene>
<feature type="repeat" description="CSPG" evidence="5">
    <location>
        <begin position="1693"/>
        <end position="1792"/>
    </location>
</feature>
<feature type="repeat" description="CSPG" evidence="5">
    <location>
        <begin position="1572"/>
        <end position="1668"/>
    </location>
</feature>
<evidence type="ECO:0000313" key="11">
    <source>
        <dbReference type="RefSeq" id="XP_028287779.1"/>
    </source>
</evidence>
<dbReference type="Pfam" id="PF16184">
    <property type="entry name" value="Cadherin_3"/>
    <property type="match status" value="12"/>
</dbReference>
<feature type="repeat" description="CSPG" evidence="5">
    <location>
        <begin position="667"/>
        <end position="759"/>
    </location>
</feature>
<evidence type="ECO:0000256" key="6">
    <source>
        <dbReference type="SAM" id="MobiDB-lite"/>
    </source>
</evidence>
<feature type="chain" id="PRO_5028139328" evidence="8">
    <location>
        <begin position="26"/>
        <end position="2314"/>
    </location>
</feature>
<name>A0A6P7KE54_9TELE</name>
<reference evidence="11" key="1">
    <citation type="submission" date="2025-08" db="UniProtKB">
        <authorList>
            <consortium name="RefSeq"/>
        </authorList>
    </citation>
    <scope>IDENTIFICATION</scope>
</reference>
<dbReference type="SMART" id="SM00282">
    <property type="entry name" value="LamG"/>
    <property type="match status" value="2"/>
</dbReference>
<keyword evidence="10" id="KW-1185">Reference proteome</keyword>
<comment type="caution">
    <text evidence="4">Lacks conserved residue(s) required for the propagation of feature annotation.</text>
</comment>
<feature type="signal peptide" evidence="8">
    <location>
        <begin position="1"/>
        <end position="25"/>
    </location>
</feature>
<dbReference type="PANTHER" id="PTHR45739">
    <property type="entry name" value="MATRIX PROTEIN, PUTATIVE-RELATED"/>
    <property type="match status" value="1"/>
</dbReference>
<feature type="region of interest" description="Disordered" evidence="6">
    <location>
        <begin position="2174"/>
        <end position="2211"/>
    </location>
</feature>
<proteinExistence type="predicted"/>
<organism evidence="10 11">
    <name type="scientific">Parambassis ranga</name>
    <name type="common">Indian glassy fish</name>
    <dbReference type="NCBI Taxonomy" id="210632"/>
    <lineage>
        <taxon>Eukaryota</taxon>
        <taxon>Metazoa</taxon>
        <taxon>Chordata</taxon>
        <taxon>Craniata</taxon>
        <taxon>Vertebrata</taxon>
        <taxon>Euteleostomi</taxon>
        <taxon>Actinopterygii</taxon>
        <taxon>Neopterygii</taxon>
        <taxon>Teleostei</taxon>
        <taxon>Neoteleostei</taxon>
        <taxon>Acanthomorphata</taxon>
        <taxon>Ovalentaria</taxon>
        <taxon>Ambassidae</taxon>
        <taxon>Parambassis</taxon>
    </lineage>
</organism>
<dbReference type="CTD" id="1464"/>
<dbReference type="Gene3D" id="2.60.120.200">
    <property type="match status" value="2"/>
</dbReference>
<dbReference type="InterPro" id="IPR051561">
    <property type="entry name" value="FRAS1_ECM"/>
</dbReference>
<feature type="repeat" description="CSPG" evidence="5">
    <location>
        <begin position="897"/>
        <end position="991"/>
    </location>
</feature>
<keyword evidence="1 8" id="KW-0732">Signal</keyword>
<evidence type="ECO:0000256" key="5">
    <source>
        <dbReference type="PROSITE-ProRule" id="PRU01201"/>
    </source>
</evidence>
<evidence type="ECO:0000256" key="4">
    <source>
        <dbReference type="PROSITE-ProRule" id="PRU00122"/>
    </source>
</evidence>
<dbReference type="InParanoid" id="A0A6P7KE54"/>
<feature type="repeat" description="CSPG" evidence="5">
    <location>
        <begin position="1825"/>
        <end position="1916"/>
    </location>
</feature>
<protein>
    <submittedName>
        <fullName evidence="11">Chondroitin sulfate proteoglycan 4</fullName>
    </submittedName>
</protein>
<keyword evidence="7" id="KW-1133">Transmembrane helix</keyword>
<dbReference type="FunCoup" id="A0A6P7KE54">
    <property type="interactions" value="352"/>
</dbReference>
<dbReference type="PROSITE" id="PS51854">
    <property type="entry name" value="CSPG"/>
    <property type="match status" value="13"/>
</dbReference>
<keyword evidence="7" id="KW-0812">Transmembrane</keyword>
<keyword evidence="7" id="KW-0472">Membrane</keyword>
<feature type="repeat" description="CSPG" evidence="5">
    <location>
        <begin position="435"/>
        <end position="529"/>
    </location>
</feature>
<evidence type="ECO:0000256" key="2">
    <source>
        <dbReference type="ARBA" id="ARBA00022737"/>
    </source>
</evidence>
<evidence type="ECO:0000256" key="1">
    <source>
        <dbReference type="ARBA" id="ARBA00022729"/>
    </source>
</evidence>
<evidence type="ECO:0000256" key="3">
    <source>
        <dbReference type="ARBA" id="ARBA00023180"/>
    </source>
</evidence>
<dbReference type="GeneID" id="114452592"/>
<dbReference type="Proteomes" id="UP000515145">
    <property type="component" value="Chromosome 19"/>
</dbReference>
<keyword evidence="2" id="KW-0677">Repeat</keyword>
<evidence type="ECO:0000259" key="9">
    <source>
        <dbReference type="PROSITE" id="PS50025"/>
    </source>
</evidence>
<feature type="domain" description="Laminin G" evidence="9">
    <location>
        <begin position="205"/>
        <end position="386"/>
    </location>
</feature>
<keyword evidence="3" id="KW-0325">Glycoprotein</keyword>
<dbReference type="PANTHER" id="PTHR45739:SF13">
    <property type="entry name" value="CHONDROITIN SULFATE PROTEOGLYCAN 4"/>
    <property type="match status" value="1"/>
</dbReference>
<dbReference type="CDD" id="cd00110">
    <property type="entry name" value="LamG"/>
    <property type="match status" value="2"/>
</dbReference>
<dbReference type="GO" id="GO:0009653">
    <property type="term" value="P:anatomical structure morphogenesis"/>
    <property type="evidence" value="ECO:0007669"/>
    <property type="project" value="TreeGrafter"/>
</dbReference>
<feature type="repeat" description="CSPG" evidence="5">
    <location>
        <begin position="1240"/>
        <end position="1336"/>
    </location>
</feature>
<feature type="domain" description="Laminin G" evidence="9">
    <location>
        <begin position="23"/>
        <end position="195"/>
    </location>
</feature>
<evidence type="ECO:0000256" key="7">
    <source>
        <dbReference type="SAM" id="Phobius"/>
    </source>
</evidence>
<feature type="repeat" description="CSPG" evidence="5">
    <location>
        <begin position="1465"/>
        <end position="1555"/>
    </location>
</feature>
<sequence length="2314" mass="257081">MRALHSAFVGAFLTLLLCLPSPGHGESYFGDSFCSLQTIQDVTTFQLSLQIKTSRRSGLLLLAAGMEDYLFLELQNGKVQARMNLGAGEVTLSSSQGVQLNNLQTHKVSLTLQDGKLTMIIDDLYPTYVPVNDDGEQLNIDLGIWLGGTGDLDAPYLSNAIPPLRGCMTEVKFESHQFDLIGAVFKQCHDTKESCSSEFEAGDGEATSFSTPDSFVSFPMWSEASGAPRALEFLMKTTIEDALLVFHPGRGSDFIAISVVKGHLKGILDLGSGMEVLENTQVQLDDDQWHRVKIQVSQDAFVLNIDSQSSSLPLDPSEKLDLVGNLYLGGIQAKMKEVFRESGSLSRFEDDMTDESFIGCLGEIKINQKHRSLQDALVTKDVHVKCEGEDYDYSSYYDADTATTPPPVRIRYVDVNLNEQHCYPTDDMPEVFRNVTKLLDVNQLLVPEGGEVFLDIHNLNPTFDLGAAGLRLSQIIFTLKSDPWYGLVDMNINTRRTLKFTLLDVVNKKIKYMHDGNERYSDQIQLEVVANGSDNLPECLKTPNEYVLPVEILPVNDIPQLSGGDITLTENGRTRLSPSLIKIIDTDTRCDDLVVTVTSELSMDVGYLENGQQPGRHISEFTCRELKDGNIYFVHTGGTGAEITMEVSDGQSVSHSTTFKLSVATPHMTIVTNTGLLLSQGSNASIGIQNLAVLAHPRNGDIMFNITQPLIFGELQIMTSDGLYKQVTSFHQSDLDQARLRYFSTDSNNQEDTVVERIQFNAHLGQFSLWNNTFLVKIFPAQVKVSNLVPMDIEAGEEQTIGLSELQAEVRDKNPDPEAVKYILIKPPTLGSLQLSDRELVEGDVFTQRDIIDNAISYRVPVQRAVDNIDQFHFRVFAEDQYSPLYTFPIHITANADAPVLTMETLVAPHGEERTLGKNSLWVESPTSKNFVYRVLQEPKYGRLIRDSPPGMPRFEGAIKVFSNEDLQLGRLIYKHDGSKTSSDRFRFSATDQDAEGSDDQKTVEGVFTILIQSKNKHAPVRTVDKVFNVVRNGQRLLTTDVIQFKDDDSDFNDTQIVYAREGILSGNIVSTSNPSVPLYRFTQADLRDKKILFIHHGADRERFSLQVSDGFHKTTALLQIQAGEPYLRVVNNTIIVIDHGSTKTLNTTLLSADTNMDIKDDSEIKFQITALPGFGRVIVSGIEASAFTQEDLKKGVVSYEHNYESLRSKDSFSFTVQARGHSEEGTFRIKIFKQGYLSEPEVIANEVIISYEGEHTVINENTLKVEQADILPSEMVFTIKEPPRLGHVVKLTNSSSPVLDYIHSFTQEDIDQSRILYVSASIQGDDAFTVDVSNGFTTVEDLHITVNIVPRLIPLQTFNFTVKEGLSRVINEEIINISHPFYRSANIEFAVEESPQHGDLRYLDGDEVTYFTWEEMKEGSIYYMHDSTESTGDSFRLAASAYEIQRRSLPVTISITVIPVNDEPPKLTRNTGLEVLAGEEADITSSMLKTEDADTPPEQLVYHVEMPTSGMVALKEAPEDEILNFTQAHVNKGEVIFIHEGEESGGFSFTVTDGEHTSPLYQFVITARPLTITMVTQDELVVFPGTRQPITSANLGAVTNEDGNEISYSLVRPPRLGRLILANDRNQFEEINRFTQTQLESGLVFYEHQIPDKAFWVVRDSMELTLSSQPAPDVRHILPITVSFYAAHSNISSQLWKNRGLEIVQGQRRTIDDSILDASNLLASLPEAQKDDVDVVFEIKHFPDHGRITLDGQDLPRNAPSFMQEDVTQGKVEYLHDDSGASFDSFSFRARLKSKGQGVTSPAEAVILEEVFNVSIKRRGSEAPELVTIDMLLEVLQGSMTVVTQKHLNTQDEDSPPDEVHFKVTKAPNNGRLVNLLSMAPISEFTQEMINRGQVGFYSDDSLADGFMEFTVSDGEHQTEPYTLHIGVLARTLLLDKAPEIKVKQGDDETLVTEEMLKATTGGPVEEDILYKITSVPKYAAVMVDRQPTSAFTQKQIKEGRVSVRFVKSTSSRDSVAFVARSRAANVSSVLNITVQPLANIAQDPLLPQGALVQLDRMLLDATPLANKTRASPTFTVIQQPRGARFVRSGGPGADQPVDFFSQRDLDEGRVAMEILSGSSRSRSGPTQDEARFLLKAHGVPPAECVLSFQTRPYNASGVYPVTLLRVPTDAKDRNNLPDFAGSPDGTSDMYWPREVAPTSASPGSGSYGRPHVSRRSNFWSILIPILVILILLLLAGLLAYYLIRKNKTGKHNVQSAASKPKNGEVASAETFRKTDPAHNIPMSTVDSKDADPELLQHCRTTNPALKKNQYWV</sequence>
<evidence type="ECO:0000313" key="10">
    <source>
        <dbReference type="Proteomes" id="UP000515145"/>
    </source>
</evidence>
<dbReference type="SUPFAM" id="SSF49899">
    <property type="entry name" value="Concanavalin A-like lectins/glucanases"/>
    <property type="match status" value="2"/>
</dbReference>
<dbReference type="Pfam" id="PF02210">
    <property type="entry name" value="Laminin_G_2"/>
    <property type="match status" value="2"/>
</dbReference>
<feature type="transmembrane region" description="Helical" evidence="7">
    <location>
        <begin position="2220"/>
        <end position="2245"/>
    </location>
</feature>
<feature type="repeat" description="CSPG" evidence="5">
    <location>
        <begin position="1127"/>
        <end position="1218"/>
    </location>
</feature>
<dbReference type="RefSeq" id="XP_028287779.1">
    <property type="nucleotide sequence ID" value="XM_028431978.1"/>
</dbReference>
<evidence type="ECO:0000256" key="8">
    <source>
        <dbReference type="SAM" id="SignalP"/>
    </source>
</evidence>